<organism evidence="1 2">
    <name type="scientific">Treponema porcinum</name>
    <dbReference type="NCBI Taxonomy" id="261392"/>
    <lineage>
        <taxon>Bacteria</taxon>
        <taxon>Pseudomonadati</taxon>
        <taxon>Spirochaetota</taxon>
        <taxon>Spirochaetia</taxon>
        <taxon>Spirochaetales</taxon>
        <taxon>Treponemataceae</taxon>
        <taxon>Treponema</taxon>
    </lineage>
</organism>
<keyword evidence="2" id="KW-1185">Reference proteome</keyword>
<accession>A0A1T4JR97</accession>
<dbReference type="AlphaFoldDB" id="A0A1T4JR97"/>
<name>A0A1T4JR97_TREPO</name>
<proteinExistence type="predicted"/>
<sequence length="228" mass="26593">MDEKPYSYSEAVELINSWNEDYFLEDLKDDWYADDFDFTTESGLLDCIKYALPEKGIFLDKDINCQTALNKYVEYRKKQLKEYLTFDFFSVLKLKFTKNEDGTISIDVPDSATFLEILSLYNSPFDISEFSDDHYNIEIWSKTGGSFWSKYDGGTKTISSNIYAVDESKIYGVVKPDTYTKSDPYTEKVEFTYTTEGTGENTKVKITYAENTYTLTHCKYDFKFYLAE</sequence>
<evidence type="ECO:0000313" key="2">
    <source>
        <dbReference type="Proteomes" id="UP000190423"/>
    </source>
</evidence>
<reference evidence="1 2" key="1">
    <citation type="submission" date="2017-02" db="EMBL/GenBank/DDBJ databases">
        <authorList>
            <person name="Peterson S.W."/>
        </authorList>
    </citation>
    <scope>NUCLEOTIDE SEQUENCE [LARGE SCALE GENOMIC DNA]</scope>
    <source>
        <strain evidence="1 2">ATCC BAA-908</strain>
    </source>
</reference>
<dbReference type="Proteomes" id="UP000190423">
    <property type="component" value="Unassembled WGS sequence"/>
</dbReference>
<protein>
    <submittedName>
        <fullName evidence="1">Uncharacterized protein</fullName>
    </submittedName>
</protein>
<gene>
    <name evidence="1" type="ORF">SAMN02745149_00748</name>
</gene>
<evidence type="ECO:0000313" key="1">
    <source>
        <dbReference type="EMBL" id="SJZ32700.1"/>
    </source>
</evidence>
<dbReference type="EMBL" id="FUWG01000004">
    <property type="protein sequence ID" value="SJZ32700.1"/>
    <property type="molecule type" value="Genomic_DNA"/>
</dbReference>